<dbReference type="OMA" id="PPLQWAQ"/>
<dbReference type="Proteomes" id="UP000243081">
    <property type="component" value="Unassembled WGS sequence"/>
</dbReference>
<feature type="non-terminal residue" evidence="8">
    <location>
        <position position="60"/>
    </location>
</feature>
<dbReference type="Gene3D" id="3.90.180.10">
    <property type="entry name" value="Medium-chain alcohol dehydrogenases, catalytic domain"/>
    <property type="match status" value="1"/>
</dbReference>
<dbReference type="InterPro" id="IPR011032">
    <property type="entry name" value="GroES-like_sf"/>
</dbReference>
<gene>
    <name evidence="8" type="ORF">LLEC1_04681</name>
</gene>
<evidence type="ECO:0000256" key="6">
    <source>
        <dbReference type="ARBA" id="ARBA00023027"/>
    </source>
</evidence>
<evidence type="ECO:0000313" key="8">
    <source>
        <dbReference type="EMBL" id="OAR01559.1"/>
    </source>
</evidence>
<proteinExistence type="predicted"/>
<protein>
    <recommendedName>
        <fullName evidence="7">Alcohol dehydrogenase-like N-terminal domain-containing protein</fullName>
    </recommendedName>
</protein>
<comment type="cofactor">
    <cofactor evidence="1">
        <name>Zn(2+)</name>
        <dbReference type="ChEBI" id="CHEBI:29105"/>
    </cofactor>
</comment>
<evidence type="ECO:0000256" key="4">
    <source>
        <dbReference type="ARBA" id="ARBA00022833"/>
    </source>
</evidence>
<dbReference type="OrthoDB" id="1879366at2759"/>
<keyword evidence="3" id="KW-0479">Metal-binding</keyword>
<dbReference type="SUPFAM" id="SSF50129">
    <property type="entry name" value="GroES-like"/>
    <property type="match status" value="1"/>
</dbReference>
<feature type="domain" description="Alcohol dehydrogenase-like N-terminal" evidence="7">
    <location>
        <begin position="31"/>
        <end position="57"/>
    </location>
</feature>
<dbReference type="GO" id="GO:0005737">
    <property type="term" value="C:cytoplasm"/>
    <property type="evidence" value="ECO:0007669"/>
    <property type="project" value="TreeGrafter"/>
</dbReference>
<dbReference type="Pfam" id="PF08240">
    <property type="entry name" value="ADH_N"/>
    <property type="match status" value="1"/>
</dbReference>
<evidence type="ECO:0000313" key="9">
    <source>
        <dbReference type="Proteomes" id="UP000243081"/>
    </source>
</evidence>
<dbReference type="PANTHER" id="PTHR42940:SF3">
    <property type="entry name" value="ALCOHOL DEHYDROGENASE 1-RELATED"/>
    <property type="match status" value="1"/>
</dbReference>
<dbReference type="EMBL" id="LUKN01001090">
    <property type="protein sequence ID" value="OAR01559.1"/>
    <property type="molecule type" value="Genomic_DNA"/>
</dbReference>
<comment type="pathway">
    <text evidence="2">Secondary metabolite biosynthesis.</text>
</comment>
<keyword evidence="5" id="KW-0560">Oxidoreductase</keyword>
<dbReference type="InterPro" id="IPR013154">
    <property type="entry name" value="ADH-like_N"/>
</dbReference>
<dbReference type="GO" id="GO:0046872">
    <property type="term" value="F:metal ion binding"/>
    <property type="evidence" value="ECO:0007669"/>
    <property type="project" value="UniProtKB-KW"/>
</dbReference>
<organism evidence="8 9">
    <name type="scientific">Cordyceps confragosa</name>
    <name type="common">Lecanicillium lecanii</name>
    <dbReference type="NCBI Taxonomy" id="2714763"/>
    <lineage>
        <taxon>Eukaryota</taxon>
        <taxon>Fungi</taxon>
        <taxon>Dikarya</taxon>
        <taxon>Ascomycota</taxon>
        <taxon>Pezizomycotina</taxon>
        <taxon>Sordariomycetes</taxon>
        <taxon>Hypocreomycetidae</taxon>
        <taxon>Hypocreales</taxon>
        <taxon>Cordycipitaceae</taxon>
        <taxon>Akanthomyces</taxon>
    </lineage>
</organism>
<accession>A0A179IIK0</accession>
<evidence type="ECO:0000256" key="1">
    <source>
        <dbReference type="ARBA" id="ARBA00001947"/>
    </source>
</evidence>
<comment type="caution">
    <text evidence="8">The sequence shown here is derived from an EMBL/GenBank/DDBJ whole genome shotgun (WGS) entry which is preliminary data.</text>
</comment>
<evidence type="ECO:0000256" key="5">
    <source>
        <dbReference type="ARBA" id="ARBA00023002"/>
    </source>
</evidence>
<keyword evidence="4" id="KW-0862">Zinc</keyword>
<dbReference type="GO" id="GO:0004022">
    <property type="term" value="F:alcohol dehydrogenase (NAD+) activity"/>
    <property type="evidence" value="ECO:0007669"/>
    <property type="project" value="TreeGrafter"/>
</dbReference>
<evidence type="ECO:0000259" key="7">
    <source>
        <dbReference type="Pfam" id="PF08240"/>
    </source>
</evidence>
<dbReference type="PANTHER" id="PTHR42940">
    <property type="entry name" value="ALCOHOL DEHYDROGENASE 1-RELATED"/>
    <property type="match status" value="1"/>
</dbReference>
<reference evidence="8 9" key="1">
    <citation type="submission" date="2016-03" db="EMBL/GenBank/DDBJ databases">
        <title>Fine-scale spatial genetic structure of a fungal parasite of coffee scale insects.</title>
        <authorList>
            <person name="Jackson D."/>
            <person name="Zemenick K.A."/>
            <person name="Malloure B."/>
            <person name="Quandt C.A."/>
            <person name="James T.Y."/>
        </authorList>
    </citation>
    <scope>NUCLEOTIDE SEQUENCE [LARGE SCALE GENOMIC DNA]</scope>
    <source>
        <strain evidence="8 9">UM487</strain>
    </source>
</reference>
<keyword evidence="9" id="KW-1185">Reference proteome</keyword>
<sequence>MVQIPTEQMAQVIEAVGGPLSFKKIPVATPGPDEVLVNVKYSGVCHTDLHAMMGDWPIPS</sequence>
<name>A0A179IIK0_CORDF</name>
<evidence type="ECO:0000256" key="3">
    <source>
        <dbReference type="ARBA" id="ARBA00022723"/>
    </source>
</evidence>
<dbReference type="AlphaFoldDB" id="A0A179IIK0"/>
<keyword evidence="6" id="KW-0520">NAD</keyword>
<evidence type="ECO:0000256" key="2">
    <source>
        <dbReference type="ARBA" id="ARBA00005179"/>
    </source>
</evidence>